<keyword evidence="10" id="KW-1185">Reference proteome</keyword>
<comment type="similarity">
    <text evidence="1">Belongs to the multicopper oxidase family.</text>
</comment>
<evidence type="ECO:0000313" key="9">
    <source>
        <dbReference type="EnsemblMetazoa" id="XP_004930412.1"/>
    </source>
</evidence>
<feature type="domain" description="Plastocyanin-like" evidence="7">
    <location>
        <begin position="478"/>
        <end position="593"/>
    </location>
</feature>
<dbReference type="InterPro" id="IPR008972">
    <property type="entry name" value="Cupredoxin"/>
</dbReference>
<evidence type="ECO:0000259" key="8">
    <source>
        <dbReference type="Pfam" id="PF07732"/>
    </source>
</evidence>
<reference evidence="10" key="1">
    <citation type="journal article" date="2008" name="Insect Biochem. Mol. Biol.">
        <title>The genome of a lepidopteran model insect, the silkworm Bombyx mori.</title>
        <authorList>
            <consortium name="International Silkworm Genome Consortium"/>
        </authorList>
    </citation>
    <scope>NUCLEOTIDE SEQUENCE [LARGE SCALE GENOMIC DNA]</scope>
    <source>
        <strain evidence="10">p50T</strain>
    </source>
</reference>
<dbReference type="GO" id="GO:0005507">
    <property type="term" value="F:copper ion binding"/>
    <property type="evidence" value="ECO:0007669"/>
    <property type="project" value="InterPro"/>
</dbReference>
<dbReference type="GO" id="GO:0006826">
    <property type="term" value="P:iron ion transport"/>
    <property type="evidence" value="ECO:0007669"/>
    <property type="project" value="TreeGrafter"/>
</dbReference>
<dbReference type="GO" id="GO:0005886">
    <property type="term" value="C:plasma membrane"/>
    <property type="evidence" value="ECO:0007669"/>
    <property type="project" value="TreeGrafter"/>
</dbReference>
<dbReference type="InterPro" id="IPR001117">
    <property type="entry name" value="Cu-oxidase_2nd"/>
</dbReference>
<evidence type="ECO:0000256" key="1">
    <source>
        <dbReference type="ARBA" id="ARBA00010609"/>
    </source>
</evidence>
<evidence type="ECO:0008006" key="11">
    <source>
        <dbReference type="Google" id="ProtNLM"/>
    </source>
</evidence>
<dbReference type="Pfam" id="PF00394">
    <property type="entry name" value="Cu-oxidase"/>
    <property type="match status" value="1"/>
</dbReference>
<evidence type="ECO:0000256" key="4">
    <source>
        <dbReference type="ARBA" id="ARBA00023008"/>
    </source>
</evidence>
<evidence type="ECO:0000313" key="10">
    <source>
        <dbReference type="Proteomes" id="UP000005204"/>
    </source>
</evidence>
<dbReference type="PANTHER" id="PTHR11709">
    <property type="entry name" value="MULTI-COPPER OXIDASE"/>
    <property type="match status" value="1"/>
</dbReference>
<evidence type="ECO:0000256" key="3">
    <source>
        <dbReference type="ARBA" id="ARBA00023002"/>
    </source>
</evidence>
<evidence type="ECO:0000256" key="2">
    <source>
        <dbReference type="ARBA" id="ARBA00022723"/>
    </source>
</evidence>
<dbReference type="Pfam" id="PF07731">
    <property type="entry name" value="Cu-oxidase_2"/>
    <property type="match status" value="1"/>
</dbReference>
<feature type="domain" description="Plastocyanin-like" evidence="8">
    <location>
        <begin position="102"/>
        <end position="210"/>
    </location>
</feature>
<proteinExistence type="inferred from homology"/>
<dbReference type="RefSeq" id="XP_004930412.1">
    <property type="nucleotide sequence ID" value="XM_004930355.5"/>
</dbReference>
<dbReference type="OrthoDB" id="2121828at2759"/>
<reference evidence="9" key="2">
    <citation type="submission" date="2022-06" db="UniProtKB">
        <authorList>
            <consortium name="EnsemblMetazoa"/>
        </authorList>
    </citation>
    <scope>IDENTIFICATION</scope>
    <source>
        <strain evidence="9">p50T (Dazao)</strain>
    </source>
</reference>
<dbReference type="InterPro" id="IPR045087">
    <property type="entry name" value="Cu-oxidase_fam"/>
</dbReference>
<name>A0A8R1WJG0_BOMMO</name>
<dbReference type="FunFam" id="2.60.40.420:FF:000045">
    <property type="entry name" value="Laccase 2"/>
    <property type="match status" value="1"/>
</dbReference>
<dbReference type="PANTHER" id="PTHR11709:SF394">
    <property type="entry name" value="FI03373P-RELATED"/>
    <property type="match status" value="1"/>
</dbReference>
<dbReference type="GO" id="GO:0016491">
    <property type="term" value="F:oxidoreductase activity"/>
    <property type="evidence" value="ECO:0007669"/>
    <property type="project" value="UniProtKB-KW"/>
</dbReference>
<protein>
    <recommendedName>
        <fullName evidence="11">Laccase-2-like</fullName>
    </recommendedName>
</protein>
<keyword evidence="5" id="KW-0812">Transmembrane</keyword>
<dbReference type="CDD" id="cd13905">
    <property type="entry name" value="CuRO_3_tcLLC2_insect_like"/>
    <property type="match status" value="1"/>
</dbReference>
<keyword evidence="5" id="KW-0472">Membrane</keyword>
<feature type="domain" description="Plastocyanin-like" evidence="6">
    <location>
        <begin position="247"/>
        <end position="368"/>
    </location>
</feature>
<dbReference type="GeneID" id="101736241"/>
<dbReference type="InterPro" id="IPR011707">
    <property type="entry name" value="Cu-oxidase-like_N"/>
</dbReference>
<dbReference type="Gene3D" id="2.60.40.420">
    <property type="entry name" value="Cupredoxins - blue copper proteins"/>
    <property type="match status" value="3"/>
</dbReference>
<dbReference type="CDD" id="cd13884">
    <property type="entry name" value="CuRO_2_tcLCC_insect_like"/>
    <property type="match status" value="1"/>
</dbReference>
<accession>A0A8R1WJG0</accession>
<evidence type="ECO:0000259" key="7">
    <source>
        <dbReference type="Pfam" id="PF07731"/>
    </source>
</evidence>
<evidence type="ECO:0000259" key="6">
    <source>
        <dbReference type="Pfam" id="PF00394"/>
    </source>
</evidence>
<dbReference type="AlphaFoldDB" id="A0A8R1WJG0"/>
<keyword evidence="2" id="KW-0479">Metal-binding</keyword>
<evidence type="ECO:0000256" key="5">
    <source>
        <dbReference type="SAM" id="Phobius"/>
    </source>
</evidence>
<dbReference type="KEGG" id="bmor:101736241"/>
<feature type="transmembrane region" description="Helical" evidence="5">
    <location>
        <begin position="20"/>
        <end position="42"/>
    </location>
</feature>
<dbReference type="SUPFAM" id="SSF49503">
    <property type="entry name" value="Cupredoxins"/>
    <property type="match status" value="3"/>
</dbReference>
<sequence>MEPPKTAMEVHGVPVQKPNYMLMSLQRILVLVIIFACVLIVVRYTPMPEEYFENCDRECHELDWPMICRVKLVIEVYKTLSKSCGNCTDKDGTGECPSTCISADGRERGVLTANRALPAPTLHVCHNDILVVDVVHRAPAHALSIHWRGQPQKETPFMDGAPMLTQCPQPAYTTFQYKFRASAVGTHMYHAHSAADAADGLAGALVVRQSPRQDPLRKLYDTDASEHTIYVSEWGHSMGPLAGMMSNVPKAESLLINGKGKTVENIDAPLTKFSVEYGKRYRFRLAYGGGSKSCPIQFSIEKHVLTLVALDGNGIEPEYVNSIELGRGERVDFILEAKRAPGVYKMSVVAHPDCQDNLKGVAELVYTNKDKAVLIKDIDELNKVYRKFSTVISVQCEDESVLCLTEARGYEQMPSELTKTPDRTLYVPFNYSTRRISAKRVESWGQSDGHRFTYPASPLLTQGGDVGPNTLCPEGPGEGDECVHVKNIPLYSTVEIVMFDQGGESDHIFHLHGYGFYVTGVREFNRSLSKETVIKMNEANTLFINKNLIRPVLKDTIVIPKFGVVALRFKADNPGYWMMRDERSTHWTRGLDFILKVGEQSDLVQAPPDFPKCGSYVGPEYFLI</sequence>
<dbReference type="InterPro" id="IPR011706">
    <property type="entry name" value="Cu-oxidase_C"/>
</dbReference>
<keyword evidence="3" id="KW-0560">Oxidoreductase</keyword>
<keyword evidence="5" id="KW-1133">Transmembrane helix</keyword>
<keyword evidence="4" id="KW-0186">Copper</keyword>
<dbReference type="Proteomes" id="UP000005204">
    <property type="component" value="Unassembled WGS sequence"/>
</dbReference>
<dbReference type="Pfam" id="PF07732">
    <property type="entry name" value="Cu-oxidase_3"/>
    <property type="match status" value="1"/>
</dbReference>
<organism evidence="9 10">
    <name type="scientific">Bombyx mori</name>
    <name type="common">Silk moth</name>
    <dbReference type="NCBI Taxonomy" id="7091"/>
    <lineage>
        <taxon>Eukaryota</taxon>
        <taxon>Metazoa</taxon>
        <taxon>Ecdysozoa</taxon>
        <taxon>Arthropoda</taxon>
        <taxon>Hexapoda</taxon>
        <taxon>Insecta</taxon>
        <taxon>Pterygota</taxon>
        <taxon>Neoptera</taxon>
        <taxon>Endopterygota</taxon>
        <taxon>Lepidoptera</taxon>
        <taxon>Glossata</taxon>
        <taxon>Ditrysia</taxon>
        <taxon>Bombycoidea</taxon>
        <taxon>Bombycidae</taxon>
        <taxon>Bombycinae</taxon>
        <taxon>Bombyx</taxon>
    </lineage>
</organism>
<dbReference type="EnsemblMetazoa" id="XM_004930355.4">
    <property type="protein sequence ID" value="XP_004930412.1"/>
    <property type="gene ID" value="LOC101736241"/>
</dbReference>